<keyword evidence="2" id="KW-1185">Reference proteome</keyword>
<evidence type="ECO:0000313" key="2">
    <source>
        <dbReference type="Proteomes" id="UP000184172"/>
    </source>
</evidence>
<dbReference type="AlphaFoldDB" id="A0A1M6M7N7"/>
<dbReference type="OrthoDB" id="828135at2"/>
<reference evidence="2" key="1">
    <citation type="submission" date="2016-11" db="EMBL/GenBank/DDBJ databases">
        <authorList>
            <person name="Varghese N."/>
            <person name="Submissions S."/>
        </authorList>
    </citation>
    <scope>NUCLEOTIDE SEQUENCE [LARGE SCALE GENOMIC DNA]</scope>
    <source>
        <strain evidence="2">DSM 26349</strain>
    </source>
</reference>
<gene>
    <name evidence="1" type="ORF">SAMN04487908_1263</name>
</gene>
<dbReference type="STRING" id="797419.SAMN05216556_1233"/>
<sequence length="78" mass="9400">MNKFNSHTDYITPNRTLETIRFDGSDTYLYIYNYKGVHFRLFMDLVQLAQFFQLGTEPKYDFSEEGELDLFIEEHVFV</sequence>
<dbReference type="RefSeq" id="WP_073220741.1">
    <property type="nucleotide sequence ID" value="NZ_FNNS01000023.1"/>
</dbReference>
<organism evidence="1 2">
    <name type="scientific">Aequorivita viscosa</name>
    <dbReference type="NCBI Taxonomy" id="797419"/>
    <lineage>
        <taxon>Bacteria</taxon>
        <taxon>Pseudomonadati</taxon>
        <taxon>Bacteroidota</taxon>
        <taxon>Flavobacteriia</taxon>
        <taxon>Flavobacteriales</taxon>
        <taxon>Flavobacteriaceae</taxon>
        <taxon>Aequorivita</taxon>
    </lineage>
</organism>
<evidence type="ECO:0000313" key="1">
    <source>
        <dbReference type="EMBL" id="SHJ79482.1"/>
    </source>
</evidence>
<proteinExistence type="predicted"/>
<dbReference type="Proteomes" id="UP000184172">
    <property type="component" value="Unassembled WGS sequence"/>
</dbReference>
<accession>A0A1M6M7N7</accession>
<dbReference type="EMBL" id="FQYV01000026">
    <property type="protein sequence ID" value="SHJ79482.1"/>
    <property type="molecule type" value="Genomic_DNA"/>
</dbReference>
<protein>
    <submittedName>
        <fullName evidence="1">Uncharacterized protein</fullName>
    </submittedName>
</protein>
<name>A0A1M6M7N7_9FLAO</name>